<dbReference type="AlphaFoldDB" id="A0A937FD11"/>
<comment type="caution">
    <text evidence="1">The sequence shown here is derived from an EMBL/GenBank/DDBJ whole genome shotgun (WGS) entry which is preliminary data.</text>
</comment>
<accession>A0A937FD11</accession>
<reference evidence="1" key="1">
    <citation type="submission" date="2021-01" db="EMBL/GenBank/DDBJ databases">
        <title>Genome public.</title>
        <authorList>
            <person name="Liu C."/>
            <person name="Sun Q."/>
        </authorList>
    </citation>
    <scope>NUCLEOTIDE SEQUENCE</scope>
    <source>
        <strain evidence="1">YIM B02565</strain>
    </source>
</reference>
<proteinExistence type="predicted"/>
<dbReference type="EMBL" id="JAESWA010000020">
    <property type="protein sequence ID" value="MBL4931614.1"/>
    <property type="molecule type" value="Genomic_DNA"/>
</dbReference>
<dbReference type="Proteomes" id="UP000623681">
    <property type="component" value="Unassembled WGS sequence"/>
</dbReference>
<sequence length="64" mass="7274">MRINAIVGSAKYNEQRKFNDTSQYNTKQNSNNGKVSFSDMLNQAMGSLYLQNSVRKVGRSAKKR</sequence>
<evidence type="ECO:0000313" key="2">
    <source>
        <dbReference type="Proteomes" id="UP000623681"/>
    </source>
</evidence>
<dbReference type="RefSeq" id="WP_202766996.1">
    <property type="nucleotide sequence ID" value="NZ_JAESWA010000020.1"/>
</dbReference>
<keyword evidence="2" id="KW-1185">Reference proteome</keyword>
<evidence type="ECO:0000313" key="1">
    <source>
        <dbReference type="EMBL" id="MBL4931614.1"/>
    </source>
</evidence>
<name>A0A937FD11_9CLOT</name>
<protein>
    <submittedName>
        <fullName evidence="1">Uncharacterized protein</fullName>
    </submittedName>
</protein>
<organism evidence="1 2">
    <name type="scientific">Clostridium paridis</name>
    <dbReference type="NCBI Taxonomy" id="2803863"/>
    <lineage>
        <taxon>Bacteria</taxon>
        <taxon>Bacillati</taxon>
        <taxon>Bacillota</taxon>
        <taxon>Clostridia</taxon>
        <taxon>Eubacteriales</taxon>
        <taxon>Clostridiaceae</taxon>
        <taxon>Clostridium</taxon>
    </lineage>
</organism>
<gene>
    <name evidence="1" type="ORF">JK634_07340</name>
</gene>